<dbReference type="Proteomes" id="UP000677611">
    <property type="component" value="Unassembled WGS sequence"/>
</dbReference>
<dbReference type="RefSeq" id="WP_208019373.1">
    <property type="nucleotide sequence ID" value="NZ_JAGDQJ010000041.1"/>
</dbReference>
<gene>
    <name evidence="1" type="ORF">J4P90_24615</name>
</gene>
<keyword evidence="2" id="KW-1185">Reference proteome</keyword>
<accession>A0ABS3P5L4</accession>
<organism evidence="1 2">
    <name type="scientific">Bacillus arachidis</name>
    <dbReference type="NCBI Taxonomy" id="2819290"/>
    <lineage>
        <taxon>Bacteria</taxon>
        <taxon>Bacillati</taxon>
        <taxon>Bacillota</taxon>
        <taxon>Bacilli</taxon>
        <taxon>Bacillales</taxon>
        <taxon>Bacillaceae</taxon>
        <taxon>Bacillus</taxon>
    </lineage>
</organism>
<evidence type="ECO:0000313" key="1">
    <source>
        <dbReference type="EMBL" id="MBO1628325.1"/>
    </source>
</evidence>
<evidence type="ECO:0008006" key="3">
    <source>
        <dbReference type="Google" id="ProtNLM"/>
    </source>
</evidence>
<name>A0ABS3P5L4_9BACI</name>
<sequence>MTEQITMEDVIYEQLDTYMVDIVTNYGFKLEFFKAETKEDAELLIREKYRKHYDFQIRNVEVSNRSLEEIEALD</sequence>
<proteinExistence type="predicted"/>
<comment type="caution">
    <text evidence="1">The sequence shown here is derived from an EMBL/GenBank/DDBJ whole genome shotgun (WGS) entry which is preliminary data.</text>
</comment>
<protein>
    <recommendedName>
        <fullName evidence="3">Phage protein</fullName>
    </recommendedName>
</protein>
<evidence type="ECO:0000313" key="2">
    <source>
        <dbReference type="Proteomes" id="UP000677611"/>
    </source>
</evidence>
<reference evidence="1 2" key="1">
    <citation type="submission" date="2021-03" db="EMBL/GenBank/DDBJ databases">
        <title>Identification of novel Bacillus strains.</title>
        <authorList>
            <person name="Xiao Z."/>
            <person name="Li Y."/>
            <person name="Shen J."/>
        </authorList>
    </citation>
    <scope>NUCLEOTIDE SEQUENCE [LARGE SCALE GENOMIC DNA]</scope>
    <source>
        <strain evidence="1 2">SY8</strain>
    </source>
</reference>
<dbReference type="EMBL" id="JAGDQJ010000041">
    <property type="protein sequence ID" value="MBO1628325.1"/>
    <property type="molecule type" value="Genomic_DNA"/>
</dbReference>